<name>A0A1W2A5P3_9BURK</name>
<dbReference type="UniPathway" id="UPA00028">
    <property type="reaction ID" value="UER00004"/>
</dbReference>
<dbReference type="Pfam" id="PF02558">
    <property type="entry name" value="ApbA"/>
    <property type="match status" value="1"/>
</dbReference>
<dbReference type="Gene3D" id="1.10.1040.10">
    <property type="entry name" value="N-(1-d-carboxylethyl)-l-norvaline Dehydrogenase, domain 2"/>
    <property type="match status" value="1"/>
</dbReference>
<evidence type="ECO:0000259" key="7">
    <source>
        <dbReference type="Pfam" id="PF02558"/>
    </source>
</evidence>
<dbReference type="InterPro" id="IPR013752">
    <property type="entry name" value="KPA_reductase"/>
</dbReference>
<evidence type="ECO:0000259" key="8">
    <source>
        <dbReference type="Pfam" id="PF08546"/>
    </source>
</evidence>
<dbReference type="Gene3D" id="3.40.50.720">
    <property type="entry name" value="NAD(P)-binding Rossmann-like Domain"/>
    <property type="match status" value="1"/>
</dbReference>
<dbReference type="GO" id="GO:0008677">
    <property type="term" value="F:2-dehydropantoate 2-reductase activity"/>
    <property type="evidence" value="ECO:0007669"/>
    <property type="project" value="UniProtKB-EC"/>
</dbReference>
<dbReference type="PANTHER" id="PTHR21708">
    <property type="entry name" value="PROBABLE 2-DEHYDROPANTOATE 2-REDUCTASE"/>
    <property type="match status" value="1"/>
</dbReference>
<dbReference type="InterPro" id="IPR013328">
    <property type="entry name" value="6PGD_dom2"/>
</dbReference>
<dbReference type="SUPFAM" id="SSF48179">
    <property type="entry name" value="6-phosphogluconate dehydrogenase C-terminal domain-like"/>
    <property type="match status" value="1"/>
</dbReference>
<evidence type="ECO:0000313" key="9">
    <source>
        <dbReference type="EMBL" id="SMC55792.1"/>
    </source>
</evidence>
<evidence type="ECO:0000256" key="1">
    <source>
        <dbReference type="ARBA" id="ARBA00004994"/>
    </source>
</evidence>
<dbReference type="OrthoDB" id="8555723at2"/>
<dbReference type="PANTHER" id="PTHR21708:SF26">
    <property type="entry name" value="2-DEHYDROPANTOATE 2-REDUCTASE"/>
    <property type="match status" value="1"/>
</dbReference>
<evidence type="ECO:0000256" key="5">
    <source>
        <dbReference type="ARBA" id="ARBA00032024"/>
    </source>
</evidence>
<sequence>MKTLVYGAGAIGSWLTAELTKANQDVCVLARGENLRNLREHGVTYGEMGGEQLQVPIRCIDPHSTEKNFDIIFVTLKSMQIADAAEDIMSRLSSGGSLVMIQNGLPWWYFSGIDSPWSGRVLQTLDPDGSLTKNIPVESIVGAVIFRPVIKVGPTQYVLPKVPKSWLSIGEVDNQMRPRLLEIEKLVTSTGFGVQVVSDIRKAKWQKLLRNIVWNTLCTIGQSPPGRYEAHPYGAEIVQSIMHESLAITKQLGIELDISPASELLSAKGDFKSSPSMQQDIRAGRPLESAAIIKVVIEMGEILKIPTPTLRMISLFLDVLDQTAQAEGGGIRVVGK</sequence>
<dbReference type="AlphaFoldDB" id="A0A1W2A5P3"/>
<dbReference type="SUPFAM" id="SSF51735">
    <property type="entry name" value="NAD(P)-binding Rossmann-fold domains"/>
    <property type="match status" value="1"/>
</dbReference>
<dbReference type="EMBL" id="FWXJ01000007">
    <property type="protein sequence ID" value="SMC55792.1"/>
    <property type="molecule type" value="Genomic_DNA"/>
</dbReference>
<dbReference type="GO" id="GO:0005737">
    <property type="term" value="C:cytoplasm"/>
    <property type="evidence" value="ECO:0007669"/>
    <property type="project" value="TreeGrafter"/>
</dbReference>
<dbReference type="InterPro" id="IPR013332">
    <property type="entry name" value="KPR_N"/>
</dbReference>
<keyword evidence="4" id="KW-0566">Pantothenate biosynthesis</keyword>
<reference evidence="9 10" key="1">
    <citation type="submission" date="2017-04" db="EMBL/GenBank/DDBJ databases">
        <authorList>
            <person name="Afonso C.L."/>
            <person name="Miller P.J."/>
            <person name="Scott M.A."/>
            <person name="Spackman E."/>
            <person name="Goraichik I."/>
            <person name="Dimitrov K.M."/>
            <person name="Suarez D.L."/>
            <person name="Swayne D.E."/>
        </authorList>
    </citation>
    <scope>NUCLEOTIDE SEQUENCE [LARGE SCALE GENOMIC DNA]</scope>
    <source>
        <strain evidence="9 10">VK13</strain>
    </source>
</reference>
<feature type="domain" description="Ketopantoate reductase N-terminal" evidence="7">
    <location>
        <begin position="4"/>
        <end position="105"/>
    </location>
</feature>
<dbReference type="Proteomes" id="UP000192708">
    <property type="component" value="Unassembled WGS sequence"/>
</dbReference>
<dbReference type="GO" id="GO:0015940">
    <property type="term" value="P:pantothenate biosynthetic process"/>
    <property type="evidence" value="ECO:0007669"/>
    <property type="project" value="UniProtKB-UniPathway"/>
</dbReference>
<evidence type="ECO:0000256" key="2">
    <source>
        <dbReference type="ARBA" id="ARBA00013014"/>
    </source>
</evidence>
<keyword evidence="10" id="KW-1185">Reference proteome</keyword>
<dbReference type="Pfam" id="PF08546">
    <property type="entry name" value="ApbA_C"/>
    <property type="match status" value="1"/>
</dbReference>
<dbReference type="InterPro" id="IPR036291">
    <property type="entry name" value="NAD(P)-bd_dom_sf"/>
</dbReference>
<dbReference type="RefSeq" id="WP_084283641.1">
    <property type="nucleotide sequence ID" value="NZ_FWXJ01000007.1"/>
</dbReference>
<evidence type="ECO:0000256" key="6">
    <source>
        <dbReference type="ARBA" id="ARBA00048793"/>
    </source>
</evidence>
<gene>
    <name evidence="9" type="ORF">SAMN06296008_107131</name>
</gene>
<dbReference type="EC" id="1.1.1.169" evidence="2"/>
<protein>
    <recommendedName>
        <fullName evidence="3">2-dehydropantoate 2-reductase</fullName>
        <ecNumber evidence="2">1.1.1.169</ecNumber>
    </recommendedName>
    <alternativeName>
        <fullName evidence="5">Ketopantoate reductase</fullName>
    </alternativeName>
</protein>
<dbReference type="FunFam" id="1.10.1040.10:FF:000017">
    <property type="entry name" value="2-dehydropantoate 2-reductase"/>
    <property type="match status" value="1"/>
</dbReference>
<dbReference type="InterPro" id="IPR008927">
    <property type="entry name" value="6-PGluconate_DH-like_C_sf"/>
</dbReference>
<feature type="domain" description="Ketopantoate reductase C-terminal" evidence="8">
    <location>
        <begin position="199"/>
        <end position="314"/>
    </location>
</feature>
<dbReference type="STRING" id="1938817.SAMN06296008_107131"/>
<accession>A0A1W2A5P3</accession>
<comment type="pathway">
    <text evidence="1">Cofactor biosynthesis; (R)-pantothenate biosynthesis; (R)-pantoate from 3-methyl-2-oxobutanoate: step 2/2.</text>
</comment>
<proteinExistence type="predicted"/>
<comment type="catalytic activity">
    <reaction evidence="6">
        <text>(R)-pantoate + NADP(+) = 2-dehydropantoate + NADPH + H(+)</text>
        <dbReference type="Rhea" id="RHEA:16233"/>
        <dbReference type="ChEBI" id="CHEBI:11561"/>
        <dbReference type="ChEBI" id="CHEBI:15378"/>
        <dbReference type="ChEBI" id="CHEBI:15980"/>
        <dbReference type="ChEBI" id="CHEBI:57783"/>
        <dbReference type="ChEBI" id="CHEBI:58349"/>
        <dbReference type="EC" id="1.1.1.169"/>
    </reaction>
</comment>
<organism evidence="9 10">
    <name type="scientific">Polynucleobacter kasalickyi</name>
    <dbReference type="NCBI Taxonomy" id="1938817"/>
    <lineage>
        <taxon>Bacteria</taxon>
        <taxon>Pseudomonadati</taxon>
        <taxon>Pseudomonadota</taxon>
        <taxon>Betaproteobacteria</taxon>
        <taxon>Burkholderiales</taxon>
        <taxon>Burkholderiaceae</taxon>
        <taxon>Polynucleobacter</taxon>
    </lineage>
</organism>
<dbReference type="InterPro" id="IPR051402">
    <property type="entry name" value="KPR-Related"/>
</dbReference>
<evidence type="ECO:0000256" key="3">
    <source>
        <dbReference type="ARBA" id="ARBA00019465"/>
    </source>
</evidence>
<evidence type="ECO:0000313" key="10">
    <source>
        <dbReference type="Proteomes" id="UP000192708"/>
    </source>
</evidence>
<evidence type="ECO:0000256" key="4">
    <source>
        <dbReference type="ARBA" id="ARBA00022655"/>
    </source>
</evidence>